<evidence type="ECO:0000256" key="2">
    <source>
        <dbReference type="ARBA" id="ARBA00012071"/>
    </source>
</evidence>
<dbReference type="EC" id="2.7.1.130" evidence="2"/>
<dbReference type="GO" id="GO:0009029">
    <property type="term" value="F:lipid-A 4'-kinase activity"/>
    <property type="evidence" value="ECO:0007669"/>
    <property type="project" value="UniProtKB-EC"/>
</dbReference>
<evidence type="ECO:0000256" key="8">
    <source>
        <dbReference type="ARBA" id="ARBA00022840"/>
    </source>
</evidence>
<evidence type="ECO:0000256" key="5">
    <source>
        <dbReference type="ARBA" id="ARBA00022679"/>
    </source>
</evidence>
<proteinExistence type="inferred from homology"/>
<comment type="pathway">
    <text evidence="1">Glycolipid biosynthesis; lipid IV(A) biosynthesis; lipid IV(A) from (3R)-3-hydroxytetradecanoyl-[acyl-carrier-protein] and UDP-N-acetyl-alpha-D-glucosamine: step 6/6.</text>
</comment>
<accession>A0A381WXW6</accession>
<dbReference type="PANTHER" id="PTHR42724">
    <property type="entry name" value="TETRAACYLDISACCHARIDE 4'-KINASE"/>
    <property type="match status" value="1"/>
</dbReference>
<evidence type="ECO:0000256" key="9">
    <source>
        <dbReference type="ARBA" id="ARBA00023098"/>
    </source>
</evidence>
<dbReference type="GO" id="GO:0009244">
    <property type="term" value="P:lipopolysaccharide core region biosynthetic process"/>
    <property type="evidence" value="ECO:0007669"/>
    <property type="project" value="TreeGrafter"/>
</dbReference>
<dbReference type="GO" id="GO:0005886">
    <property type="term" value="C:plasma membrane"/>
    <property type="evidence" value="ECO:0007669"/>
    <property type="project" value="TreeGrafter"/>
</dbReference>
<keyword evidence="9" id="KW-0443">Lipid metabolism</keyword>
<keyword evidence="5" id="KW-0808">Transferase</keyword>
<dbReference type="InterPro" id="IPR003758">
    <property type="entry name" value="LpxK"/>
</dbReference>
<keyword evidence="8" id="KW-0067">ATP-binding</keyword>
<sequence>MTFKNELIKPFLFGVSLIYKAFVLLRLQGYKKGWLKTNRTKTPVISVGNLTVGGTGKTPVVDFLVKELQSRKKIPAILSRGYRRKKASNQQRLRYCEDNTVDPDFFGDEPFLLAQRNPEVPVYVGSSRVVTAQLAEARDHPDVLVLDDAFQHLAIHRDLNLLLIDAERGLGNRSLLPFGVLREPEDQWVRADAIILTKANLASSDAVLEMLKYELKVTCPIFNFNFEAQYLSRLDGQTLLSIPQLKGKRILLTSGIAQPEGFKRLLEKHGGDIIGNLEFPDHHDYIFEDVQKMQNEQDKLKPDYIVTTEKDAVKLRKFPELLEILWILIIRVDPEDSWKSFFAEFLKHQCWSIKR</sequence>
<dbReference type="NCBIfam" id="TIGR00682">
    <property type="entry name" value="lpxK"/>
    <property type="match status" value="1"/>
</dbReference>
<protein>
    <recommendedName>
        <fullName evidence="2">tetraacyldisaccharide 4'-kinase</fullName>
        <ecNumber evidence="2">2.7.1.130</ecNumber>
    </recommendedName>
</protein>
<keyword evidence="3" id="KW-0444">Lipid biosynthesis</keyword>
<name>A0A381WXW6_9ZZZZ</name>
<organism evidence="10">
    <name type="scientific">marine metagenome</name>
    <dbReference type="NCBI Taxonomy" id="408172"/>
    <lineage>
        <taxon>unclassified sequences</taxon>
        <taxon>metagenomes</taxon>
        <taxon>ecological metagenomes</taxon>
    </lineage>
</organism>
<evidence type="ECO:0000256" key="3">
    <source>
        <dbReference type="ARBA" id="ARBA00022516"/>
    </source>
</evidence>
<dbReference type="UniPathway" id="UPA00359">
    <property type="reaction ID" value="UER00482"/>
</dbReference>
<keyword evidence="4" id="KW-0441">Lipid A biosynthesis</keyword>
<keyword evidence="7" id="KW-0418">Kinase</keyword>
<dbReference type="EMBL" id="UINC01013240">
    <property type="protein sequence ID" value="SVA57344.1"/>
    <property type="molecule type" value="Genomic_DNA"/>
</dbReference>
<gene>
    <name evidence="10" type="ORF">METZ01_LOCUS110198</name>
</gene>
<dbReference type="SUPFAM" id="SSF52540">
    <property type="entry name" value="P-loop containing nucleoside triphosphate hydrolases"/>
    <property type="match status" value="1"/>
</dbReference>
<dbReference type="HAMAP" id="MF_00409">
    <property type="entry name" value="LpxK"/>
    <property type="match status" value="1"/>
</dbReference>
<dbReference type="GO" id="GO:0009245">
    <property type="term" value="P:lipid A biosynthetic process"/>
    <property type="evidence" value="ECO:0007669"/>
    <property type="project" value="UniProtKB-KW"/>
</dbReference>
<keyword evidence="6" id="KW-0547">Nucleotide-binding</keyword>
<reference evidence="10" key="1">
    <citation type="submission" date="2018-05" db="EMBL/GenBank/DDBJ databases">
        <authorList>
            <person name="Lanie J.A."/>
            <person name="Ng W.-L."/>
            <person name="Kazmierczak K.M."/>
            <person name="Andrzejewski T.M."/>
            <person name="Davidsen T.M."/>
            <person name="Wayne K.J."/>
            <person name="Tettelin H."/>
            <person name="Glass J.I."/>
            <person name="Rusch D."/>
            <person name="Podicherti R."/>
            <person name="Tsui H.-C.T."/>
            <person name="Winkler M.E."/>
        </authorList>
    </citation>
    <scope>NUCLEOTIDE SEQUENCE</scope>
</reference>
<evidence type="ECO:0000256" key="7">
    <source>
        <dbReference type="ARBA" id="ARBA00022777"/>
    </source>
</evidence>
<evidence type="ECO:0000256" key="6">
    <source>
        <dbReference type="ARBA" id="ARBA00022741"/>
    </source>
</evidence>
<dbReference type="InterPro" id="IPR027417">
    <property type="entry name" value="P-loop_NTPase"/>
</dbReference>
<dbReference type="AlphaFoldDB" id="A0A381WXW6"/>
<dbReference type="GO" id="GO:0005524">
    <property type="term" value="F:ATP binding"/>
    <property type="evidence" value="ECO:0007669"/>
    <property type="project" value="UniProtKB-KW"/>
</dbReference>
<dbReference type="PANTHER" id="PTHR42724:SF1">
    <property type="entry name" value="TETRAACYLDISACCHARIDE 4'-KINASE, MITOCHONDRIAL-RELATED"/>
    <property type="match status" value="1"/>
</dbReference>
<evidence type="ECO:0000256" key="1">
    <source>
        <dbReference type="ARBA" id="ARBA00004870"/>
    </source>
</evidence>
<evidence type="ECO:0000256" key="4">
    <source>
        <dbReference type="ARBA" id="ARBA00022556"/>
    </source>
</evidence>
<evidence type="ECO:0000313" key="10">
    <source>
        <dbReference type="EMBL" id="SVA57344.1"/>
    </source>
</evidence>
<dbReference type="Pfam" id="PF02606">
    <property type="entry name" value="LpxK"/>
    <property type="match status" value="1"/>
</dbReference>